<dbReference type="Proteomes" id="UP000799753">
    <property type="component" value="Unassembled WGS sequence"/>
</dbReference>
<evidence type="ECO:0000313" key="5">
    <source>
        <dbReference type="Proteomes" id="UP000799753"/>
    </source>
</evidence>
<keyword evidence="2" id="KW-0413">Isomerase</keyword>
<accession>A0A6A6RMT4</accession>
<dbReference type="GO" id="GO:0016853">
    <property type="term" value="F:isomerase activity"/>
    <property type="evidence" value="ECO:0007669"/>
    <property type="project" value="UniProtKB-KW"/>
</dbReference>
<evidence type="ECO:0000256" key="2">
    <source>
        <dbReference type="ARBA" id="ARBA00023235"/>
    </source>
</evidence>
<dbReference type="Gene3D" id="3.10.310.10">
    <property type="entry name" value="Diaminopimelate Epimerase, Chain A, domain 1"/>
    <property type="match status" value="2"/>
</dbReference>
<dbReference type="EMBL" id="MU006798">
    <property type="protein sequence ID" value="KAF2636467.1"/>
    <property type="molecule type" value="Genomic_DNA"/>
</dbReference>
<dbReference type="Pfam" id="PF04303">
    <property type="entry name" value="PrpF"/>
    <property type="match status" value="2"/>
</dbReference>
<dbReference type="PANTHER" id="PTHR43709">
    <property type="entry name" value="ACONITATE ISOMERASE-RELATED"/>
    <property type="match status" value="1"/>
</dbReference>
<dbReference type="OrthoDB" id="10267539at2759"/>
<evidence type="ECO:0000256" key="1">
    <source>
        <dbReference type="ARBA" id="ARBA00007673"/>
    </source>
</evidence>
<dbReference type="InterPro" id="IPR007400">
    <property type="entry name" value="PrpF-like"/>
</dbReference>
<protein>
    <submittedName>
        <fullName evidence="4">DUF453-domain-containing protein</fullName>
    </submittedName>
</protein>
<feature type="region of interest" description="Disordered" evidence="3">
    <location>
        <begin position="94"/>
        <end position="113"/>
    </location>
</feature>
<reference evidence="4" key="1">
    <citation type="journal article" date="2020" name="Stud. Mycol.">
        <title>101 Dothideomycetes genomes: a test case for predicting lifestyles and emergence of pathogens.</title>
        <authorList>
            <person name="Haridas S."/>
            <person name="Albert R."/>
            <person name="Binder M."/>
            <person name="Bloem J."/>
            <person name="Labutti K."/>
            <person name="Salamov A."/>
            <person name="Andreopoulos B."/>
            <person name="Baker S."/>
            <person name="Barry K."/>
            <person name="Bills G."/>
            <person name="Bluhm B."/>
            <person name="Cannon C."/>
            <person name="Castanera R."/>
            <person name="Culley D."/>
            <person name="Daum C."/>
            <person name="Ezra D."/>
            <person name="Gonzalez J."/>
            <person name="Henrissat B."/>
            <person name="Kuo A."/>
            <person name="Liang C."/>
            <person name="Lipzen A."/>
            <person name="Lutzoni F."/>
            <person name="Magnuson J."/>
            <person name="Mondo S."/>
            <person name="Nolan M."/>
            <person name="Ohm R."/>
            <person name="Pangilinan J."/>
            <person name="Park H.-J."/>
            <person name="Ramirez L."/>
            <person name="Alfaro M."/>
            <person name="Sun H."/>
            <person name="Tritt A."/>
            <person name="Yoshinaga Y."/>
            <person name="Zwiers L.-H."/>
            <person name="Turgeon B."/>
            <person name="Goodwin S."/>
            <person name="Spatafora J."/>
            <person name="Crous P."/>
            <person name="Grigoriev I."/>
        </authorList>
    </citation>
    <scope>NUCLEOTIDE SEQUENCE</scope>
    <source>
        <strain evidence="4">CBS 473.64</strain>
    </source>
</reference>
<proteinExistence type="inferred from homology"/>
<organism evidence="4 5">
    <name type="scientific">Massarina eburnea CBS 473.64</name>
    <dbReference type="NCBI Taxonomy" id="1395130"/>
    <lineage>
        <taxon>Eukaryota</taxon>
        <taxon>Fungi</taxon>
        <taxon>Dikarya</taxon>
        <taxon>Ascomycota</taxon>
        <taxon>Pezizomycotina</taxon>
        <taxon>Dothideomycetes</taxon>
        <taxon>Pleosporomycetidae</taxon>
        <taxon>Pleosporales</taxon>
        <taxon>Massarineae</taxon>
        <taxon>Massarinaceae</taxon>
        <taxon>Massarina</taxon>
    </lineage>
</organism>
<evidence type="ECO:0000313" key="4">
    <source>
        <dbReference type="EMBL" id="KAF2636467.1"/>
    </source>
</evidence>
<dbReference type="SUPFAM" id="SSF54506">
    <property type="entry name" value="Diaminopimelate epimerase-like"/>
    <property type="match status" value="2"/>
</dbReference>
<name>A0A6A6RMT4_9PLEO</name>
<dbReference type="AlphaFoldDB" id="A0A6A6RMT4"/>
<keyword evidence="5" id="KW-1185">Reference proteome</keyword>
<evidence type="ECO:0000256" key="3">
    <source>
        <dbReference type="SAM" id="MobiDB-lite"/>
    </source>
</evidence>
<gene>
    <name evidence="4" type="ORF">P280DRAFT_473014</name>
</gene>
<dbReference type="PANTHER" id="PTHR43709:SF2">
    <property type="entry name" value="DUF453 DOMAIN PROTEIN (AFU_ORTHOLOGUE AFUA_6G00360)"/>
    <property type="match status" value="1"/>
</dbReference>
<comment type="similarity">
    <text evidence="1">Belongs to the PrpF family.</text>
</comment>
<sequence>MKPTFSLSFRVPIPIQFAPIQRPLHAAYYRGGTSRAVILNPIDLPLNRGAWPNIFRQVMGSNDPYGRQLDGMGAGVSSLSKICLVEEYINTRPTQPQAAGENPEIGEVKDDDEDPHVDYTFVGMGIEDDEVDTAGSCGNMSSAIGPYAYNNRLLPIHLLNQRHGEITVKIRNTNTNKFIISTFSVSHGQAAVAGDSAIDGVAGTGSPIKLDFRHPYGSKTAKLLPTGNKVDVIHGYKVTCVDGPNPVVFIRASHIGIDGTILPNDLNKLTDKMNILEEIRRKAAVAMGLAENQKEVPRTIPKIGIISGSSTYELISGNTLYSSQMDLAVRFISDRQPHRAIPLTAALTTAIAARIPGTVVEDLLAPEPVTQDHLTIGHPSGRVRINATMDPRDPLVPLSATVYTTAKRLFEGTIFYTGPYQLLRRYRVNESDKGSLGMRFLMESRGQDTSAIPESESSLIGSFAQSLHREEPPMLMPFAKKNLPREPIVLDPGPETPTLVDPGQDLADRVDTSKLTPMDRISLEQGISLMSDKLLTFSRVLARGASNDEIKTFVQSVKSMKRFRGKRRKPRKFGKGTKMRFIDTGKVTVEDMVREQEEDMAKTKKFRERNQGLRLNKKGSLRMMPIKWRGDDRL</sequence>